<name>A0A482PI90_CITRO</name>
<proteinExistence type="predicted"/>
<gene>
    <name evidence="3" type="ORF">E2R62_17180</name>
</gene>
<dbReference type="GO" id="GO:0030313">
    <property type="term" value="C:cell envelope"/>
    <property type="evidence" value="ECO:0007669"/>
    <property type="project" value="UniProtKB-SubCell"/>
</dbReference>
<dbReference type="PANTHER" id="PTHR32347:SF14">
    <property type="entry name" value="EFFLUX SYSTEM COMPONENT YKNX-RELATED"/>
    <property type="match status" value="1"/>
</dbReference>
<dbReference type="EMBL" id="CP038008">
    <property type="protein sequence ID" value="QBY30398.1"/>
    <property type="molecule type" value="Genomic_DNA"/>
</dbReference>
<dbReference type="InterPro" id="IPR050465">
    <property type="entry name" value="UPF0194_transport"/>
</dbReference>
<accession>A0A482PI90</accession>
<keyword evidence="2" id="KW-0175">Coiled coil</keyword>
<dbReference type="AlphaFoldDB" id="A0A482PI90"/>
<sequence>MMGPQYEEKTKLQDNHHQYHDFQQAQTQQQDLLTAREERRVIEARGEGEESRIAEMELMNAQVRYQVLKTQSEKRILKAPFTGLVVRSVTIDGGKTAIPLPGEVVSQGTPLMTIIGLDRIQVLAQVDEADLHLLREGMQVQVTGDGLQGCS</sequence>
<organism evidence="3">
    <name type="scientific">Citrobacter rodentium</name>
    <dbReference type="NCBI Taxonomy" id="67825"/>
    <lineage>
        <taxon>Bacteria</taxon>
        <taxon>Pseudomonadati</taxon>
        <taxon>Pseudomonadota</taxon>
        <taxon>Gammaproteobacteria</taxon>
        <taxon>Enterobacterales</taxon>
        <taxon>Enterobacteriaceae</taxon>
        <taxon>Citrobacter</taxon>
    </lineage>
</organism>
<dbReference type="RefSeq" id="WP_024132996.1">
    <property type="nucleotide sequence ID" value="NZ_CAJTBI010000004.1"/>
</dbReference>
<evidence type="ECO:0000256" key="2">
    <source>
        <dbReference type="ARBA" id="ARBA00023054"/>
    </source>
</evidence>
<comment type="subcellular location">
    <subcellularLocation>
        <location evidence="1">Cell envelope</location>
    </subcellularLocation>
</comment>
<protein>
    <submittedName>
        <fullName evidence="3">HlyD family secretion protein</fullName>
    </submittedName>
</protein>
<evidence type="ECO:0000313" key="3">
    <source>
        <dbReference type="EMBL" id="QBY30398.1"/>
    </source>
</evidence>
<reference evidence="3" key="1">
    <citation type="submission" date="2019-03" db="EMBL/GenBank/DDBJ databases">
        <title>Complete genome sequence of enteropathogenic Citrobacter rodentium strain DBS100.</title>
        <authorList>
            <person name="Popov G."/>
            <person name="Fiebig A."/>
            <person name="Shideler S."/>
            <person name="Coombes B."/>
            <person name="Savchenko A."/>
        </authorList>
    </citation>
    <scope>NUCLEOTIDE SEQUENCE</scope>
    <source>
        <strain evidence="3">DBS100</strain>
    </source>
</reference>
<dbReference type="Gene3D" id="2.40.30.170">
    <property type="match status" value="1"/>
</dbReference>
<dbReference type="PANTHER" id="PTHR32347">
    <property type="entry name" value="EFFLUX SYSTEM COMPONENT YKNX-RELATED"/>
    <property type="match status" value="1"/>
</dbReference>
<evidence type="ECO:0000256" key="1">
    <source>
        <dbReference type="ARBA" id="ARBA00004196"/>
    </source>
</evidence>